<comment type="caution">
    <text evidence="1">The sequence shown here is derived from an EMBL/GenBank/DDBJ whole genome shotgun (WGS) entry which is preliminary data.</text>
</comment>
<proteinExistence type="predicted"/>
<accession>A0A7C3LTF8</accession>
<name>A0A7C3LTF8_9BACT</name>
<dbReference type="AlphaFoldDB" id="A0A7C3LTF8"/>
<dbReference type="EMBL" id="DTMM01000212">
    <property type="protein sequence ID" value="HFT94185.1"/>
    <property type="molecule type" value="Genomic_DNA"/>
</dbReference>
<reference evidence="1" key="1">
    <citation type="journal article" date="2020" name="mSystems">
        <title>Genome- and Community-Level Interaction Insights into Carbon Utilization and Element Cycling Functions of Hydrothermarchaeota in Hydrothermal Sediment.</title>
        <authorList>
            <person name="Zhou Z."/>
            <person name="Liu Y."/>
            <person name="Xu W."/>
            <person name="Pan J."/>
            <person name="Luo Z.H."/>
            <person name="Li M."/>
        </authorList>
    </citation>
    <scope>NUCLEOTIDE SEQUENCE [LARGE SCALE GENOMIC DNA]</scope>
    <source>
        <strain evidence="1">SpSt-902</strain>
    </source>
</reference>
<evidence type="ECO:0000313" key="1">
    <source>
        <dbReference type="EMBL" id="HFT94185.1"/>
    </source>
</evidence>
<sequence>MKQRKLLIDGKKIRMENTSGGKSLAETVREVIQHHLPEDRIVDEIRVDGELVCKNGEYMKNVDECHGESIEVMTIPLDEVLRESVRTLVSHLSQVARLFSEIGRALRKGMVDDVFGGEGVYKDRGGAYVQGIEAMVAAQVLVDQIRGASGTSDRRPGNLLLVEDETRFEELLKSMLLAQEAQDWILLADLVEYELVPVFEKGLASAEQYYQNAFAGAA</sequence>
<gene>
    <name evidence="1" type="ORF">ENX03_09730</name>
</gene>
<organism evidence="1">
    <name type="scientific">Leptospirillum ferriphilum</name>
    <dbReference type="NCBI Taxonomy" id="178606"/>
    <lineage>
        <taxon>Bacteria</taxon>
        <taxon>Pseudomonadati</taxon>
        <taxon>Nitrospirota</taxon>
        <taxon>Nitrospiria</taxon>
        <taxon>Nitrospirales</taxon>
        <taxon>Nitrospiraceae</taxon>
        <taxon>Leptospirillum</taxon>
    </lineage>
</organism>
<protein>
    <submittedName>
        <fullName evidence="1">Uncharacterized protein</fullName>
    </submittedName>
</protein>